<comment type="function">
    <text evidence="2">Hydrolase that can remove 'Lys-48'-linked conjugated ubiquitin from proteins.</text>
</comment>
<dbReference type="EC" id="3.4.19.12" evidence="4"/>
<dbReference type="InterPro" id="IPR011992">
    <property type="entry name" value="EF-hand-dom_pair"/>
</dbReference>
<dbReference type="OMA" id="VIAPVQX"/>
<protein>
    <recommendedName>
        <fullName evidence="4">ubiquitinyl hydrolase 1</fullName>
        <ecNumber evidence="4">3.4.19.12</ecNumber>
    </recommendedName>
    <alternativeName>
        <fullName evidence="9">Deubiquitinating enzyme MINDY-3</fullName>
    </alternativeName>
</protein>
<dbReference type="SMART" id="SM01174">
    <property type="entry name" value="DUF4205"/>
    <property type="match status" value="1"/>
</dbReference>
<keyword evidence="6" id="KW-0833">Ubl conjugation pathway</keyword>
<comment type="catalytic activity">
    <reaction evidence="1">
        <text>Thiol-dependent hydrolysis of ester, thioester, amide, peptide and isopeptide bonds formed by the C-terminal Gly of ubiquitin (a 76-residue protein attached to proteins as an intracellular targeting signal).</text>
        <dbReference type="EC" id="3.4.19.12"/>
    </reaction>
</comment>
<evidence type="ECO:0000256" key="7">
    <source>
        <dbReference type="ARBA" id="ARBA00022801"/>
    </source>
</evidence>
<dbReference type="GO" id="GO:0005509">
    <property type="term" value="F:calcium ion binding"/>
    <property type="evidence" value="ECO:0007669"/>
    <property type="project" value="InterPro"/>
</dbReference>
<dbReference type="InParanoid" id="F2UBP3"/>
<dbReference type="Pfam" id="PF13898">
    <property type="entry name" value="MINDY-3_4_CD"/>
    <property type="match status" value="1"/>
</dbReference>
<dbReference type="AlphaFoldDB" id="F2UBP3"/>
<dbReference type="GeneID" id="16074049"/>
<sequence length="358" mass="39701">MAAVQRATEVIWGTLKTDREITFRWLQGFEFAESEPTALHQRRGGPCGIIAPVQGMVLRHLLFPNDDGDAPGNWRSPQDVVDTLVRALTDILVQARPTEDGQVTLANLDAPAEELEKYAKHVSSRDQVVPPESELTAPIAFLEQHIAVMDVDADDAEAFLLSMLNAYNGPFGVLLFVYSLVLTRGPDQVELDQGIAAESLVSTPFGHAKYASVSLTAVWCLRRTPVERARRIFAEFDAAGNGFIEAKQLEALLGRLDIDTSTENVVRLSEEMVSDGIILLPQFLSVLYPNQTASDVPKEFTVYFYNGIAKPGEQISYHRGVARSDSPRDFGQVELMQVLWTKWDPLCVKWDEGKPSIT</sequence>
<dbReference type="InterPro" id="IPR039785">
    <property type="entry name" value="MINY3/4"/>
</dbReference>
<name>F2UBP3_SALR5</name>
<keyword evidence="5" id="KW-0645">Protease</keyword>
<evidence type="ECO:0000259" key="10">
    <source>
        <dbReference type="PROSITE" id="PS50222"/>
    </source>
</evidence>
<evidence type="ECO:0000256" key="1">
    <source>
        <dbReference type="ARBA" id="ARBA00000707"/>
    </source>
</evidence>
<dbReference type="InterPro" id="IPR025257">
    <property type="entry name" value="MINDY-3/4_CD"/>
</dbReference>
<reference evidence="11" key="1">
    <citation type="submission" date="2009-08" db="EMBL/GenBank/DDBJ databases">
        <title>Annotation of Salpingoeca rosetta.</title>
        <authorList>
            <consortium name="The Broad Institute Genome Sequencing Platform"/>
            <person name="Russ C."/>
            <person name="Cuomo C."/>
            <person name="Burger G."/>
            <person name="Gray M.W."/>
            <person name="Holland P.W.H."/>
            <person name="King N."/>
            <person name="Lang F.B.F."/>
            <person name="Roger A.J."/>
            <person name="Ruiz-Trillo I."/>
            <person name="Young S.K."/>
            <person name="Zeng Q."/>
            <person name="Gargeya S."/>
            <person name="Alvarado L."/>
            <person name="Berlin A."/>
            <person name="Chapman S.B."/>
            <person name="Chen Z."/>
            <person name="Freedman E."/>
            <person name="Gellesch M."/>
            <person name="Goldberg J."/>
            <person name="Griggs A."/>
            <person name="Gujja S."/>
            <person name="Heilman E."/>
            <person name="Heiman D."/>
            <person name="Howarth C."/>
            <person name="Mehta T."/>
            <person name="Neiman D."/>
            <person name="Pearson M."/>
            <person name="Roberts A."/>
            <person name="Saif S."/>
            <person name="Shea T."/>
            <person name="Shenoy N."/>
            <person name="Sisk P."/>
            <person name="Stolte C."/>
            <person name="Sykes S."/>
            <person name="White J."/>
            <person name="Yandava C."/>
            <person name="Haas B."/>
            <person name="Nusbaum C."/>
            <person name="Birren B."/>
        </authorList>
    </citation>
    <scope>NUCLEOTIDE SEQUENCE [LARGE SCALE GENOMIC DNA]</scope>
    <source>
        <strain evidence="11">ATCC 50818</strain>
    </source>
</reference>
<dbReference type="PANTHER" id="PTHR12473:SF17">
    <property type="entry name" value="UBIQUITIN CARBOXYL-TERMINAL HYDROLASE MINDY-3"/>
    <property type="match status" value="1"/>
</dbReference>
<accession>F2UBP3</accession>
<dbReference type="GO" id="GO:1990380">
    <property type="term" value="F:K48-linked deubiquitinase activity"/>
    <property type="evidence" value="ECO:0007669"/>
    <property type="project" value="InterPro"/>
</dbReference>
<dbReference type="EMBL" id="GL832967">
    <property type="protein sequence ID" value="EGD73909.1"/>
    <property type="molecule type" value="Genomic_DNA"/>
</dbReference>
<dbReference type="GO" id="GO:0071108">
    <property type="term" value="P:protein K48-linked deubiquitination"/>
    <property type="evidence" value="ECO:0007669"/>
    <property type="project" value="InterPro"/>
</dbReference>
<dbReference type="PROSITE" id="PS50222">
    <property type="entry name" value="EF_HAND_2"/>
    <property type="match status" value="1"/>
</dbReference>
<gene>
    <name evidence="11" type="ORF">PTSG_05605</name>
</gene>
<evidence type="ECO:0000256" key="3">
    <source>
        <dbReference type="ARBA" id="ARBA00011074"/>
    </source>
</evidence>
<dbReference type="OrthoDB" id="9981542at2759"/>
<dbReference type="PANTHER" id="PTHR12473">
    <property type="entry name" value="UBIQUITIN CARBOXYL-TERMINAL HYDROLASE MINDY-4-RELATED"/>
    <property type="match status" value="1"/>
</dbReference>
<proteinExistence type="inferred from homology"/>
<feature type="domain" description="EF-hand" evidence="10">
    <location>
        <begin position="224"/>
        <end position="259"/>
    </location>
</feature>
<dbReference type="RefSeq" id="XP_004993472.1">
    <property type="nucleotide sequence ID" value="XM_004993415.1"/>
</dbReference>
<evidence type="ECO:0000256" key="8">
    <source>
        <dbReference type="ARBA" id="ARBA00022807"/>
    </source>
</evidence>
<dbReference type="GO" id="GO:0006508">
    <property type="term" value="P:proteolysis"/>
    <property type="evidence" value="ECO:0007669"/>
    <property type="project" value="UniProtKB-KW"/>
</dbReference>
<dbReference type="Gene3D" id="1.10.238.10">
    <property type="entry name" value="EF-hand"/>
    <property type="match status" value="1"/>
</dbReference>
<keyword evidence="12" id="KW-1185">Reference proteome</keyword>
<dbReference type="Proteomes" id="UP000007799">
    <property type="component" value="Unassembled WGS sequence"/>
</dbReference>
<dbReference type="KEGG" id="sre:PTSG_05605"/>
<dbReference type="eggNOG" id="KOG2871">
    <property type="taxonomic scope" value="Eukaryota"/>
</dbReference>
<evidence type="ECO:0000256" key="6">
    <source>
        <dbReference type="ARBA" id="ARBA00022786"/>
    </source>
</evidence>
<evidence type="ECO:0000313" key="12">
    <source>
        <dbReference type="Proteomes" id="UP000007799"/>
    </source>
</evidence>
<dbReference type="InterPro" id="IPR002048">
    <property type="entry name" value="EF_hand_dom"/>
</dbReference>
<evidence type="ECO:0000313" key="11">
    <source>
        <dbReference type="EMBL" id="EGD73909.1"/>
    </source>
</evidence>
<evidence type="ECO:0000256" key="2">
    <source>
        <dbReference type="ARBA" id="ARBA00002107"/>
    </source>
</evidence>
<evidence type="ECO:0000256" key="4">
    <source>
        <dbReference type="ARBA" id="ARBA00012759"/>
    </source>
</evidence>
<organism evidence="12">
    <name type="scientific">Salpingoeca rosetta (strain ATCC 50818 / BSB-021)</name>
    <dbReference type="NCBI Taxonomy" id="946362"/>
    <lineage>
        <taxon>Eukaryota</taxon>
        <taxon>Choanoflagellata</taxon>
        <taxon>Craspedida</taxon>
        <taxon>Salpingoecidae</taxon>
        <taxon>Salpingoeca</taxon>
    </lineage>
</organism>
<comment type="similarity">
    <text evidence="3">Belongs to the MINDY deubiquitinase family. FAM188 subfamily.</text>
</comment>
<dbReference type="GO" id="GO:0004843">
    <property type="term" value="F:cysteine-type deubiquitinase activity"/>
    <property type="evidence" value="ECO:0007669"/>
    <property type="project" value="UniProtKB-EC"/>
</dbReference>
<evidence type="ECO:0000256" key="5">
    <source>
        <dbReference type="ARBA" id="ARBA00022670"/>
    </source>
</evidence>
<dbReference type="FunCoup" id="F2UBP3">
    <property type="interactions" value="1298"/>
</dbReference>
<keyword evidence="7" id="KW-0378">Hydrolase</keyword>
<evidence type="ECO:0000256" key="9">
    <source>
        <dbReference type="ARBA" id="ARBA00033208"/>
    </source>
</evidence>
<keyword evidence="8" id="KW-0788">Thiol protease</keyword>
<dbReference type="SUPFAM" id="SSF47473">
    <property type="entry name" value="EF-hand"/>
    <property type="match status" value="1"/>
</dbReference>